<accession>A0AAV9X4I2</accession>
<feature type="chain" id="PRO_5043564301" description="Secreted protein" evidence="1">
    <location>
        <begin position="21"/>
        <end position="210"/>
    </location>
</feature>
<proteinExistence type="predicted"/>
<sequence>MHFPSIVALGASVLPILASADSAVTPAPMATAGVEVPDFSNPYRRPSFDEHRYPPPPVVLSEEKLLQKRQSGSADFIVNMCRDATQSNCASVWVSAAQYCYDDEHWFGWSGDPGTFISAKIEGTMCCAFYTDKTCNQAGGRKGWAAKICQDDTGDALIVNKAGTIFSWMCNVPYGSANVAIDSSPPDVSPIPTGAGAAVATQVTAGAKHK</sequence>
<reference evidence="2 3" key="1">
    <citation type="submission" date="2019-10" db="EMBL/GenBank/DDBJ databases">
        <authorList>
            <person name="Palmer J.M."/>
        </authorList>
    </citation>
    <scope>NUCLEOTIDE SEQUENCE [LARGE SCALE GENOMIC DNA]</scope>
    <source>
        <strain evidence="2 3">TWF694</strain>
    </source>
</reference>
<keyword evidence="1" id="KW-0732">Signal</keyword>
<dbReference type="AlphaFoldDB" id="A0AAV9X4I2"/>
<evidence type="ECO:0000256" key="1">
    <source>
        <dbReference type="SAM" id="SignalP"/>
    </source>
</evidence>
<dbReference type="EMBL" id="JAVHJO010000010">
    <property type="protein sequence ID" value="KAK6535241.1"/>
    <property type="molecule type" value="Genomic_DNA"/>
</dbReference>
<gene>
    <name evidence="2" type="ORF">TWF694_001708</name>
</gene>
<keyword evidence="3" id="KW-1185">Reference proteome</keyword>
<evidence type="ECO:0008006" key="4">
    <source>
        <dbReference type="Google" id="ProtNLM"/>
    </source>
</evidence>
<evidence type="ECO:0000313" key="3">
    <source>
        <dbReference type="Proteomes" id="UP001365542"/>
    </source>
</evidence>
<feature type="signal peptide" evidence="1">
    <location>
        <begin position="1"/>
        <end position="20"/>
    </location>
</feature>
<protein>
    <recommendedName>
        <fullName evidence="4">Secreted protein</fullName>
    </recommendedName>
</protein>
<organism evidence="2 3">
    <name type="scientific">Orbilia ellipsospora</name>
    <dbReference type="NCBI Taxonomy" id="2528407"/>
    <lineage>
        <taxon>Eukaryota</taxon>
        <taxon>Fungi</taxon>
        <taxon>Dikarya</taxon>
        <taxon>Ascomycota</taxon>
        <taxon>Pezizomycotina</taxon>
        <taxon>Orbiliomycetes</taxon>
        <taxon>Orbiliales</taxon>
        <taxon>Orbiliaceae</taxon>
        <taxon>Orbilia</taxon>
    </lineage>
</organism>
<name>A0AAV9X4I2_9PEZI</name>
<dbReference type="Proteomes" id="UP001365542">
    <property type="component" value="Unassembled WGS sequence"/>
</dbReference>
<comment type="caution">
    <text evidence="2">The sequence shown here is derived from an EMBL/GenBank/DDBJ whole genome shotgun (WGS) entry which is preliminary data.</text>
</comment>
<evidence type="ECO:0000313" key="2">
    <source>
        <dbReference type="EMBL" id="KAK6535241.1"/>
    </source>
</evidence>